<dbReference type="InterPro" id="IPR050187">
    <property type="entry name" value="Lipid_Phosphate_FormReg"/>
</dbReference>
<gene>
    <name evidence="6" type="ORF">EZE20_17915</name>
</gene>
<dbReference type="PANTHER" id="PTHR12358">
    <property type="entry name" value="SPHINGOSINE KINASE"/>
    <property type="match status" value="1"/>
</dbReference>
<evidence type="ECO:0000256" key="1">
    <source>
        <dbReference type="ARBA" id="ARBA00022679"/>
    </source>
</evidence>
<dbReference type="Pfam" id="PF19279">
    <property type="entry name" value="YegS_C"/>
    <property type="match status" value="1"/>
</dbReference>
<sequence>MPIVQIIHNPTAGDEEHTKKNLIQLIESQGLECRYSSTKKPGWEKFKPDTDMLVLAGGDGTIRKVTAELLSRKLLDKRYPIGLLPLGTANNIARTLKLHGKLEDLSQCWEACRTTPFDVGLIQGLDEQPAFFLESYGTGLFPRLMSEMKLLGEKEDETPTEKIKRALRVLHTLVLDYQPRECTLLIDGVDHSGHYLLVEVMNTTSFGPNLSLAPTADPGDGLFDVVVIGEEQRAEFASYVQDLLNGHPLPFSYHTFRGQKIEIEWQGTHAHMDDELLRKMKKFSKISIEVQKGILEFIIP</sequence>
<dbReference type="InterPro" id="IPR001206">
    <property type="entry name" value="Diacylglycerol_kinase_cat_dom"/>
</dbReference>
<evidence type="ECO:0000313" key="7">
    <source>
        <dbReference type="Proteomes" id="UP000295706"/>
    </source>
</evidence>
<accession>A0A4R4K6H1</accession>
<comment type="caution">
    <text evidence="6">The sequence shown here is derived from an EMBL/GenBank/DDBJ whole genome shotgun (WGS) entry which is preliminary data.</text>
</comment>
<keyword evidence="2" id="KW-0547">Nucleotide-binding</keyword>
<dbReference type="Proteomes" id="UP000295706">
    <property type="component" value="Unassembled WGS sequence"/>
</dbReference>
<name>A0A4R4K6H1_9BACT</name>
<dbReference type="Gene3D" id="2.60.200.40">
    <property type="match status" value="1"/>
</dbReference>
<dbReference type="RefSeq" id="WP_132120215.1">
    <property type="nucleotide sequence ID" value="NZ_SMJU01000012.1"/>
</dbReference>
<dbReference type="InterPro" id="IPR045540">
    <property type="entry name" value="YegS/DAGK_C"/>
</dbReference>
<keyword evidence="7" id="KW-1185">Reference proteome</keyword>
<dbReference type="GO" id="GO:0016301">
    <property type="term" value="F:kinase activity"/>
    <property type="evidence" value="ECO:0007669"/>
    <property type="project" value="UniProtKB-KW"/>
</dbReference>
<dbReference type="OrthoDB" id="142078at2"/>
<evidence type="ECO:0000256" key="2">
    <source>
        <dbReference type="ARBA" id="ARBA00022741"/>
    </source>
</evidence>
<dbReference type="SUPFAM" id="SSF111331">
    <property type="entry name" value="NAD kinase/diacylglycerol kinase-like"/>
    <property type="match status" value="1"/>
</dbReference>
<organism evidence="6 7">
    <name type="scientific">Arundinibacter roseus</name>
    <dbReference type="NCBI Taxonomy" id="2070510"/>
    <lineage>
        <taxon>Bacteria</taxon>
        <taxon>Pseudomonadati</taxon>
        <taxon>Bacteroidota</taxon>
        <taxon>Cytophagia</taxon>
        <taxon>Cytophagales</taxon>
        <taxon>Spirosomataceae</taxon>
        <taxon>Arundinibacter</taxon>
    </lineage>
</organism>
<dbReference type="Pfam" id="PF00781">
    <property type="entry name" value="DAGK_cat"/>
    <property type="match status" value="1"/>
</dbReference>
<feature type="domain" description="DAGKc" evidence="5">
    <location>
        <begin position="46"/>
        <end position="126"/>
    </location>
</feature>
<reference evidence="6 7" key="1">
    <citation type="submission" date="2019-02" db="EMBL/GenBank/DDBJ databases">
        <title>Arundinibacter roseus gen. nov., sp. nov., a new member of the family Cytophagaceae.</title>
        <authorList>
            <person name="Szuroczki S."/>
            <person name="Khayer B."/>
            <person name="Sproer C."/>
            <person name="Toumi M."/>
            <person name="Szabo A."/>
            <person name="Felfoldi T."/>
            <person name="Schumann P."/>
            <person name="Toth E."/>
        </authorList>
    </citation>
    <scope>NUCLEOTIDE SEQUENCE [LARGE SCALE GENOMIC DNA]</scope>
    <source>
        <strain evidence="6 7">DMA-k-7a</strain>
    </source>
</reference>
<keyword evidence="4" id="KW-0067">ATP-binding</keyword>
<dbReference type="InterPro" id="IPR016064">
    <property type="entry name" value="NAD/diacylglycerol_kinase_sf"/>
</dbReference>
<proteinExistence type="predicted"/>
<dbReference type="Gene3D" id="3.40.50.10330">
    <property type="entry name" value="Probable inorganic polyphosphate/atp-NAD kinase, domain 1"/>
    <property type="match status" value="1"/>
</dbReference>
<evidence type="ECO:0000313" key="6">
    <source>
        <dbReference type="EMBL" id="TDB62262.1"/>
    </source>
</evidence>
<evidence type="ECO:0000259" key="5">
    <source>
        <dbReference type="PROSITE" id="PS50146"/>
    </source>
</evidence>
<protein>
    <submittedName>
        <fullName evidence="6">Diacylglycerol kinase</fullName>
    </submittedName>
</protein>
<keyword evidence="3 6" id="KW-0418">Kinase</keyword>
<dbReference type="PROSITE" id="PS50146">
    <property type="entry name" value="DAGK"/>
    <property type="match status" value="1"/>
</dbReference>
<dbReference type="InterPro" id="IPR017438">
    <property type="entry name" value="ATP-NAD_kinase_N"/>
</dbReference>
<dbReference type="GO" id="GO:0005524">
    <property type="term" value="F:ATP binding"/>
    <property type="evidence" value="ECO:0007669"/>
    <property type="project" value="UniProtKB-KW"/>
</dbReference>
<evidence type="ECO:0000256" key="4">
    <source>
        <dbReference type="ARBA" id="ARBA00022840"/>
    </source>
</evidence>
<dbReference type="PANTHER" id="PTHR12358:SF54">
    <property type="entry name" value="SPHINGOSINE KINASE RELATED PROTEIN"/>
    <property type="match status" value="1"/>
</dbReference>
<dbReference type="EMBL" id="SMJU01000012">
    <property type="protein sequence ID" value="TDB62262.1"/>
    <property type="molecule type" value="Genomic_DNA"/>
</dbReference>
<dbReference type="AlphaFoldDB" id="A0A4R4K6H1"/>
<evidence type="ECO:0000256" key="3">
    <source>
        <dbReference type="ARBA" id="ARBA00022777"/>
    </source>
</evidence>
<keyword evidence="1" id="KW-0808">Transferase</keyword>